<keyword evidence="4 9" id="KW-0812">Transmembrane</keyword>
<organism evidence="11 12">
    <name type="scientific">Alicyclobacillus cellulosilyticus</name>
    <dbReference type="NCBI Taxonomy" id="1003997"/>
    <lineage>
        <taxon>Bacteria</taxon>
        <taxon>Bacillati</taxon>
        <taxon>Bacillota</taxon>
        <taxon>Bacilli</taxon>
        <taxon>Bacillales</taxon>
        <taxon>Alicyclobacillaceae</taxon>
        <taxon>Alicyclobacillus</taxon>
    </lineage>
</organism>
<evidence type="ECO:0000256" key="3">
    <source>
        <dbReference type="ARBA" id="ARBA00022475"/>
    </source>
</evidence>
<sequence>MRRPFKTPHTRKQNHERWLITYADLITLLMIFFVVMYAMSQINQVKFIALERSLAAALHKSDEIPLDNLGKTALINAANPSDTGNKAHPGVQTHPAKSPNDKALDNLFQEVQNYIRAHHLQGNVTVYNEARGVRITLRDVVLFDTGKADIRPQARALLAGLVPFFKQVNNPILVEGFTDNRPISTPQFPSNWELSAARAIGVVRFFQSQGIAGDRLAGVGYGQYHPVAPNDTDAHRQLNRRVNVVILRQP</sequence>
<protein>
    <submittedName>
        <fullName evidence="11">Chemotaxis protein MotB</fullName>
    </submittedName>
</protein>
<evidence type="ECO:0000259" key="10">
    <source>
        <dbReference type="PROSITE" id="PS51123"/>
    </source>
</evidence>
<dbReference type="Pfam" id="PF00691">
    <property type="entry name" value="OmpA"/>
    <property type="match status" value="1"/>
</dbReference>
<keyword evidence="6 7" id="KW-0472">Membrane</keyword>
<dbReference type="Proteomes" id="UP000637695">
    <property type="component" value="Unassembled WGS sequence"/>
</dbReference>
<dbReference type="GO" id="GO:0005886">
    <property type="term" value="C:plasma membrane"/>
    <property type="evidence" value="ECO:0007669"/>
    <property type="project" value="UniProtKB-SubCell"/>
</dbReference>
<evidence type="ECO:0000256" key="6">
    <source>
        <dbReference type="ARBA" id="ARBA00023136"/>
    </source>
</evidence>
<dbReference type="InterPro" id="IPR006665">
    <property type="entry name" value="OmpA-like"/>
</dbReference>
<reference evidence="11" key="1">
    <citation type="journal article" date="2014" name="Int. J. Syst. Evol. Microbiol.">
        <title>Complete genome sequence of Corynebacterium casei LMG S-19264T (=DSM 44701T), isolated from a smear-ripened cheese.</title>
        <authorList>
            <consortium name="US DOE Joint Genome Institute (JGI-PGF)"/>
            <person name="Walter F."/>
            <person name="Albersmeier A."/>
            <person name="Kalinowski J."/>
            <person name="Ruckert C."/>
        </authorList>
    </citation>
    <scope>NUCLEOTIDE SEQUENCE</scope>
    <source>
        <strain evidence="11">JCM 18487</strain>
    </source>
</reference>
<keyword evidence="5 9" id="KW-1133">Transmembrane helix</keyword>
<evidence type="ECO:0000313" key="12">
    <source>
        <dbReference type="Proteomes" id="UP000637695"/>
    </source>
</evidence>
<dbReference type="InterPro" id="IPR050330">
    <property type="entry name" value="Bact_OuterMem_StrucFunc"/>
</dbReference>
<feature type="domain" description="OmpA-like" evidence="10">
    <location>
        <begin position="130"/>
        <end position="250"/>
    </location>
</feature>
<dbReference type="EMBL" id="BMOY01000018">
    <property type="protein sequence ID" value="GGJ05849.1"/>
    <property type="molecule type" value="Genomic_DNA"/>
</dbReference>
<dbReference type="PROSITE" id="PS51123">
    <property type="entry name" value="OMPA_2"/>
    <property type="match status" value="1"/>
</dbReference>
<dbReference type="InterPro" id="IPR025713">
    <property type="entry name" value="MotB-like_N_dom"/>
</dbReference>
<dbReference type="InterPro" id="IPR036737">
    <property type="entry name" value="OmpA-like_sf"/>
</dbReference>
<dbReference type="RefSeq" id="WP_188881990.1">
    <property type="nucleotide sequence ID" value="NZ_BMOY01000018.1"/>
</dbReference>
<feature type="transmembrane region" description="Helical" evidence="9">
    <location>
        <begin position="20"/>
        <end position="39"/>
    </location>
</feature>
<proteinExistence type="inferred from homology"/>
<comment type="similarity">
    <text evidence="2">Belongs to the MotB family.</text>
</comment>
<dbReference type="PANTHER" id="PTHR30329:SF21">
    <property type="entry name" value="LIPOPROTEIN YIAD-RELATED"/>
    <property type="match status" value="1"/>
</dbReference>
<keyword evidence="3" id="KW-1003">Cell membrane</keyword>
<evidence type="ECO:0000313" key="11">
    <source>
        <dbReference type="EMBL" id="GGJ05849.1"/>
    </source>
</evidence>
<name>A0A917KBR0_9BACL</name>
<evidence type="ECO:0000256" key="2">
    <source>
        <dbReference type="ARBA" id="ARBA00008914"/>
    </source>
</evidence>
<evidence type="ECO:0000256" key="4">
    <source>
        <dbReference type="ARBA" id="ARBA00022692"/>
    </source>
</evidence>
<dbReference type="SUPFAM" id="SSF103088">
    <property type="entry name" value="OmpA-like"/>
    <property type="match status" value="1"/>
</dbReference>
<dbReference type="PANTHER" id="PTHR30329">
    <property type="entry name" value="STATOR ELEMENT OF FLAGELLAR MOTOR COMPLEX"/>
    <property type="match status" value="1"/>
</dbReference>
<keyword evidence="12" id="KW-1185">Reference proteome</keyword>
<comment type="subcellular location">
    <subcellularLocation>
        <location evidence="1">Cell membrane</location>
        <topology evidence="1">Single-pass membrane protein</topology>
    </subcellularLocation>
</comment>
<dbReference type="Pfam" id="PF13677">
    <property type="entry name" value="MotB_plug"/>
    <property type="match status" value="1"/>
</dbReference>
<evidence type="ECO:0000256" key="9">
    <source>
        <dbReference type="SAM" id="Phobius"/>
    </source>
</evidence>
<dbReference type="CDD" id="cd07185">
    <property type="entry name" value="OmpA_C-like"/>
    <property type="match status" value="1"/>
</dbReference>
<evidence type="ECO:0000256" key="1">
    <source>
        <dbReference type="ARBA" id="ARBA00004162"/>
    </source>
</evidence>
<evidence type="ECO:0000256" key="5">
    <source>
        <dbReference type="ARBA" id="ARBA00022989"/>
    </source>
</evidence>
<dbReference type="Gene3D" id="3.30.1330.60">
    <property type="entry name" value="OmpA-like domain"/>
    <property type="match status" value="1"/>
</dbReference>
<reference evidence="11" key="2">
    <citation type="submission" date="2020-09" db="EMBL/GenBank/DDBJ databases">
        <authorList>
            <person name="Sun Q."/>
            <person name="Ohkuma M."/>
        </authorList>
    </citation>
    <scope>NUCLEOTIDE SEQUENCE</scope>
    <source>
        <strain evidence="11">JCM 18487</strain>
    </source>
</reference>
<feature type="region of interest" description="Disordered" evidence="8">
    <location>
        <begin position="77"/>
        <end position="99"/>
    </location>
</feature>
<comment type="caution">
    <text evidence="11">The sequence shown here is derived from an EMBL/GenBank/DDBJ whole genome shotgun (WGS) entry which is preliminary data.</text>
</comment>
<evidence type="ECO:0000256" key="8">
    <source>
        <dbReference type="SAM" id="MobiDB-lite"/>
    </source>
</evidence>
<evidence type="ECO:0000256" key="7">
    <source>
        <dbReference type="PROSITE-ProRule" id="PRU00473"/>
    </source>
</evidence>
<gene>
    <name evidence="11" type="ORF">GCM10010885_13780</name>
</gene>
<accession>A0A917KBR0</accession>
<dbReference type="AlphaFoldDB" id="A0A917KBR0"/>